<organism evidence="2 3">
    <name type="scientific">Auritidibacter ignavus</name>
    <dbReference type="NCBI Taxonomy" id="678932"/>
    <lineage>
        <taxon>Bacteria</taxon>
        <taxon>Bacillati</taxon>
        <taxon>Actinomycetota</taxon>
        <taxon>Actinomycetes</taxon>
        <taxon>Micrococcales</taxon>
        <taxon>Micrococcaceae</taxon>
        <taxon>Auritidibacter</taxon>
    </lineage>
</organism>
<dbReference type="SUPFAM" id="SSF69572">
    <property type="entry name" value="Activating enzymes of the ubiquitin-like proteins"/>
    <property type="match status" value="1"/>
</dbReference>
<evidence type="ECO:0000313" key="2">
    <source>
        <dbReference type="EMBL" id="WGH93277.1"/>
    </source>
</evidence>
<name>A0AAJ6AIE6_9MICC</name>
<dbReference type="Pfam" id="PF00899">
    <property type="entry name" value="ThiF"/>
    <property type="match status" value="1"/>
</dbReference>
<gene>
    <name evidence="2" type="ORF">QDX21_00190</name>
</gene>
<dbReference type="AlphaFoldDB" id="A0AAJ6AIE6"/>
<dbReference type="InterPro" id="IPR000594">
    <property type="entry name" value="ThiF_NAD_FAD-bd"/>
</dbReference>
<evidence type="ECO:0000313" key="3">
    <source>
        <dbReference type="Proteomes" id="UP001224674"/>
    </source>
</evidence>
<proteinExistence type="predicted"/>
<dbReference type="InterPro" id="IPR035985">
    <property type="entry name" value="Ubiquitin-activating_enz"/>
</dbReference>
<keyword evidence="3" id="KW-1185">Reference proteome</keyword>
<dbReference type="GO" id="GO:0016779">
    <property type="term" value="F:nucleotidyltransferase activity"/>
    <property type="evidence" value="ECO:0007669"/>
    <property type="project" value="UniProtKB-KW"/>
</dbReference>
<dbReference type="Proteomes" id="UP001224674">
    <property type="component" value="Chromosome"/>
</dbReference>
<dbReference type="GeneID" id="83694465"/>
<evidence type="ECO:0000259" key="1">
    <source>
        <dbReference type="Pfam" id="PF00899"/>
    </source>
</evidence>
<sequence>MQINPGLSFVKISAGLVQIGSGERSLQISGATPQITALLEKLRRGIPDGSEPRHGKQAGLSTQETWRLISTLDPVLLNSPAEPSPEPSTDCDVATATATLQAVTVEPSSQHDADEKTSVQVCPVDAPTLHTRRAQSSVQILGTGRSGRALALLLANAGVARMWVWDPQPVTVSDLGTGFLPEDLSRCRGVATAEQLRHQFPDIEILPQSHPVAPQPCGDLSVCITRGGLATEFLAQAQRRAQPVLPVTLHDDRVVIGPWLLPQTSPCPHCWMAREAELDPSYADRQHALRAQAAGREPLGLAYAVAGLVGIQVLNWIDATPLRDVLTLTDAGEVPGAVPGQVLSVSARTGAVSSFTISEHPRCCGAVAYS</sequence>
<dbReference type="GO" id="GO:0008641">
    <property type="term" value="F:ubiquitin-like modifier activating enzyme activity"/>
    <property type="evidence" value="ECO:0007669"/>
    <property type="project" value="InterPro"/>
</dbReference>
<dbReference type="RefSeq" id="WP_110098577.1">
    <property type="nucleotide sequence ID" value="NZ_CP122561.1"/>
</dbReference>
<keyword evidence="2" id="KW-0808">Transferase</keyword>
<feature type="domain" description="THIF-type NAD/FAD binding fold" evidence="1">
    <location>
        <begin position="134"/>
        <end position="210"/>
    </location>
</feature>
<protein>
    <submittedName>
        <fullName evidence="2">ThiF family adenylyltransferase</fullName>
    </submittedName>
</protein>
<accession>A0AAJ6AIE6</accession>
<keyword evidence="2" id="KW-0548">Nucleotidyltransferase</keyword>
<dbReference type="Gene3D" id="3.40.50.720">
    <property type="entry name" value="NAD(P)-binding Rossmann-like Domain"/>
    <property type="match status" value="1"/>
</dbReference>
<reference evidence="2 3" key="1">
    <citation type="submission" date="2023-03" db="EMBL/GenBank/DDBJ databases">
        <title>Complete genome sequences of several Auritidibacter ignavus strains isolated from ear infections.</title>
        <authorList>
            <person name="Baehr T."/>
            <person name="Baumhoegger A.M."/>
        </authorList>
    </citation>
    <scope>NUCLEOTIDE SEQUENCE [LARGE SCALE GENOMIC DNA]</scope>
    <source>
        <strain evidence="2 3">BABAE-6</strain>
    </source>
</reference>
<dbReference type="EMBL" id="CP122566">
    <property type="protein sequence ID" value="WGH93277.1"/>
    <property type="molecule type" value="Genomic_DNA"/>
</dbReference>